<dbReference type="Pfam" id="PF03432">
    <property type="entry name" value="Relaxase"/>
    <property type="match status" value="1"/>
</dbReference>
<name>A0A329UGQ1_9FIRM</name>
<organism evidence="3 4">
    <name type="scientific">Faecalibacterium prausnitzii</name>
    <dbReference type="NCBI Taxonomy" id="853"/>
    <lineage>
        <taxon>Bacteria</taxon>
        <taxon>Bacillati</taxon>
        <taxon>Bacillota</taxon>
        <taxon>Clostridia</taxon>
        <taxon>Eubacteriales</taxon>
        <taxon>Oscillospiraceae</taxon>
        <taxon>Faecalibacterium</taxon>
    </lineage>
</organism>
<evidence type="ECO:0000313" key="3">
    <source>
        <dbReference type="EMBL" id="RAW60932.1"/>
    </source>
</evidence>
<protein>
    <recommendedName>
        <fullName evidence="2">MobA/VirD2-like nuclease domain-containing protein</fullName>
    </recommendedName>
</protein>
<dbReference type="Proteomes" id="UP000251281">
    <property type="component" value="Unassembled WGS sequence"/>
</dbReference>
<dbReference type="InterPro" id="IPR005094">
    <property type="entry name" value="Endonuclease_MobA/VirD2"/>
</dbReference>
<evidence type="ECO:0000313" key="4">
    <source>
        <dbReference type="Proteomes" id="UP000251281"/>
    </source>
</evidence>
<sequence>MAISKLKPRHASEGRSIAAVLKDRLDYDKNPEKTDGGLLVTGYQCSPDTAWQEFAVSKQIYTATTGRKRAPDQDVISYLIIQSFEPGTITPEDANKLGYKLALEFTGGEHQFIVATHVDKKHIHNHIEFNSTALDCSHKFNNVKNSFLPLRKANDRICQEFGLNIIEEPQEKGKHYAEWAAEKNGKSWKNLLRKNIDRILPAVKTFDEFLEAMRQEGYEVVQSKKILKFRAQGQERFTRSRTLGADYTLEALQERIGKTQLPRRKKKVNLEKDTRINLLMDIQARLQGRGPGMERWMKIHNLKEAAKTLNYLTEHGITEYDVLVSKAETASADFEAVSTSIKQIEHRMEQIAALKTHIINYAKTRNTYLAYRKTKAADKPAFRAAHETDLLLHEAAKRAFDAQGVKKLPTVKVLQAEYTDLLAKKKAAYEDFKRLRQENQELQAVKSNVDSLLQIKQEEKKEQEQEKKQEQDR</sequence>
<gene>
    <name evidence="3" type="ORF">C4N24_02165</name>
</gene>
<keyword evidence="1" id="KW-0175">Coiled coil</keyword>
<evidence type="ECO:0000259" key="2">
    <source>
        <dbReference type="Pfam" id="PF03432"/>
    </source>
</evidence>
<dbReference type="EMBL" id="PRLD01000001">
    <property type="protein sequence ID" value="RAW60932.1"/>
    <property type="molecule type" value="Genomic_DNA"/>
</dbReference>
<reference evidence="3 4" key="1">
    <citation type="submission" date="2018-02" db="EMBL/GenBank/DDBJ databases">
        <title>Complete genome sequencing of Faecalibacterium prausnitzii strains isolated from the human gut.</title>
        <authorList>
            <person name="Fitzgerald B.C."/>
            <person name="Shkoporov A.N."/>
            <person name="Ross P.R."/>
            <person name="Hill C."/>
        </authorList>
    </citation>
    <scope>NUCLEOTIDE SEQUENCE [LARGE SCALE GENOMIC DNA]</scope>
    <source>
        <strain evidence="3 4">APC923/51-1</strain>
    </source>
</reference>
<evidence type="ECO:0000256" key="1">
    <source>
        <dbReference type="SAM" id="Coils"/>
    </source>
</evidence>
<proteinExistence type="predicted"/>
<feature type="domain" description="MobA/VirD2-like nuclease" evidence="2">
    <location>
        <begin position="28"/>
        <end position="163"/>
    </location>
</feature>
<feature type="coiled-coil region" evidence="1">
    <location>
        <begin position="418"/>
        <end position="473"/>
    </location>
</feature>
<comment type="caution">
    <text evidence="3">The sequence shown here is derived from an EMBL/GenBank/DDBJ whole genome shotgun (WGS) entry which is preliminary data.</text>
</comment>
<dbReference type="AlphaFoldDB" id="A0A329UGQ1"/>
<dbReference type="RefSeq" id="WP_112090123.1">
    <property type="nucleotide sequence ID" value="NZ_PRLD01000001.1"/>
</dbReference>
<accession>A0A329UGQ1</accession>